<dbReference type="AlphaFoldDB" id="A0A8K0CA95"/>
<feature type="chain" id="PRO_5035423436" description="TIL domain-containing protein" evidence="3">
    <location>
        <begin position="24"/>
        <end position="87"/>
    </location>
</feature>
<dbReference type="SUPFAM" id="SSF57567">
    <property type="entry name" value="Serine protease inhibitors"/>
    <property type="match status" value="1"/>
</dbReference>
<gene>
    <name evidence="5" type="ORF">ILUMI_26160</name>
</gene>
<keyword evidence="2" id="KW-1015">Disulfide bond</keyword>
<dbReference type="Pfam" id="PF01826">
    <property type="entry name" value="TIL"/>
    <property type="match status" value="1"/>
</dbReference>
<accession>A0A8K0CA95</accession>
<comment type="caution">
    <text evidence="5">The sequence shown here is derived from an EMBL/GenBank/DDBJ whole genome shotgun (WGS) entry which is preliminary data.</text>
</comment>
<dbReference type="InterPro" id="IPR051368">
    <property type="entry name" value="SerProtInhib-TIL_Domain"/>
</dbReference>
<feature type="domain" description="TIL" evidence="4">
    <location>
        <begin position="27"/>
        <end position="83"/>
    </location>
</feature>
<dbReference type="OrthoDB" id="6236007at2759"/>
<sequence length="87" mass="9352">MAGIQTISFLVITVCLLLSSVNAEEKCGPNEVFQQYYNAGCEPSCQVPNKSGIPCSSRPVPGCACQPGFYRNSKKDCVTLKQCESSP</sequence>
<feature type="signal peptide" evidence="3">
    <location>
        <begin position="1"/>
        <end position="23"/>
    </location>
</feature>
<dbReference type="InterPro" id="IPR002919">
    <property type="entry name" value="TIL_dom"/>
</dbReference>
<keyword evidence="3" id="KW-0732">Signal</keyword>
<dbReference type="GO" id="GO:0030414">
    <property type="term" value="F:peptidase inhibitor activity"/>
    <property type="evidence" value="ECO:0007669"/>
    <property type="project" value="UniProtKB-KW"/>
</dbReference>
<organism evidence="5 6">
    <name type="scientific">Ignelater luminosus</name>
    <name type="common">Cucubano</name>
    <name type="synonym">Pyrophorus luminosus</name>
    <dbReference type="NCBI Taxonomy" id="2038154"/>
    <lineage>
        <taxon>Eukaryota</taxon>
        <taxon>Metazoa</taxon>
        <taxon>Ecdysozoa</taxon>
        <taxon>Arthropoda</taxon>
        <taxon>Hexapoda</taxon>
        <taxon>Insecta</taxon>
        <taxon>Pterygota</taxon>
        <taxon>Neoptera</taxon>
        <taxon>Endopterygota</taxon>
        <taxon>Coleoptera</taxon>
        <taxon>Polyphaga</taxon>
        <taxon>Elateriformia</taxon>
        <taxon>Elateroidea</taxon>
        <taxon>Elateridae</taxon>
        <taxon>Agrypninae</taxon>
        <taxon>Pyrophorini</taxon>
        <taxon>Ignelater</taxon>
    </lineage>
</organism>
<dbReference type="CDD" id="cd19941">
    <property type="entry name" value="TIL"/>
    <property type="match status" value="1"/>
</dbReference>
<keyword evidence="6" id="KW-1185">Reference proteome</keyword>
<evidence type="ECO:0000256" key="3">
    <source>
        <dbReference type="SAM" id="SignalP"/>
    </source>
</evidence>
<evidence type="ECO:0000256" key="2">
    <source>
        <dbReference type="ARBA" id="ARBA00023157"/>
    </source>
</evidence>
<proteinExistence type="predicted"/>
<protein>
    <recommendedName>
        <fullName evidence="4">TIL domain-containing protein</fullName>
    </recommendedName>
</protein>
<dbReference type="Proteomes" id="UP000801492">
    <property type="component" value="Unassembled WGS sequence"/>
</dbReference>
<evidence type="ECO:0000313" key="6">
    <source>
        <dbReference type="Proteomes" id="UP000801492"/>
    </source>
</evidence>
<name>A0A8K0CA95_IGNLU</name>
<dbReference type="EMBL" id="VTPC01091035">
    <property type="protein sequence ID" value="KAF2880000.1"/>
    <property type="molecule type" value="Genomic_DNA"/>
</dbReference>
<dbReference type="Gene3D" id="2.10.25.10">
    <property type="entry name" value="Laminin"/>
    <property type="match status" value="1"/>
</dbReference>
<dbReference type="InterPro" id="IPR036084">
    <property type="entry name" value="Ser_inhib-like_sf"/>
</dbReference>
<evidence type="ECO:0000259" key="4">
    <source>
        <dbReference type="Pfam" id="PF01826"/>
    </source>
</evidence>
<reference evidence="5" key="1">
    <citation type="submission" date="2019-08" db="EMBL/GenBank/DDBJ databases">
        <title>The genome of the North American firefly Photinus pyralis.</title>
        <authorList>
            <consortium name="Photinus pyralis genome working group"/>
            <person name="Fallon T.R."/>
            <person name="Sander Lower S.E."/>
            <person name="Weng J.-K."/>
        </authorList>
    </citation>
    <scope>NUCLEOTIDE SEQUENCE</scope>
    <source>
        <strain evidence="5">TRF0915ILg1</strain>
        <tissue evidence="5">Whole body</tissue>
    </source>
</reference>
<dbReference type="PANTHER" id="PTHR23259:SF70">
    <property type="entry name" value="ACCESSORY GLAND PROTEIN ACP62F-RELATED"/>
    <property type="match status" value="1"/>
</dbReference>
<dbReference type="PANTHER" id="PTHR23259">
    <property type="entry name" value="RIDDLE"/>
    <property type="match status" value="1"/>
</dbReference>
<evidence type="ECO:0000256" key="1">
    <source>
        <dbReference type="ARBA" id="ARBA00022690"/>
    </source>
</evidence>
<evidence type="ECO:0000313" key="5">
    <source>
        <dbReference type="EMBL" id="KAF2880000.1"/>
    </source>
</evidence>
<keyword evidence="1" id="KW-0646">Protease inhibitor</keyword>